<accession>N1PG67</accession>
<feature type="non-terminal residue" evidence="2">
    <location>
        <position position="290"/>
    </location>
</feature>
<name>N1PG67_DOTSN</name>
<dbReference type="OrthoDB" id="3647231at2759"/>
<dbReference type="HOGENOM" id="CLU_004184_3_4_1"/>
<dbReference type="InterPro" id="IPR052895">
    <property type="entry name" value="HetReg/Transcr_Mod"/>
</dbReference>
<dbReference type="PANTHER" id="PTHR24148:SF73">
    <property type="entry name" value="HET DOMAIN PROTEIN (AFU_ORTHOLOGUE AFUA_8G01020)"/>
    <property type="match status" value="1"/>
</dbReference>
<dbReference type="STRING" id="675120.N1PG67"/>
<protein>
    <recommendedName>
        <fullName evidence="1">Heterokaryon incompatibility domain-containing protein</fullName>
    </recommendedName>
</protein>
<reference evidence="2 3" key="2">
    <citation type="journal article" date="2012" name="PLoS Pathog.">
        <title>Diverse lifestyles and strategies of plant pathogenesis encoded in the genomes of eighteen Dothideomycetes fungi.</title>
        <authorList>
            <person name="Ohm R.A."/>
            <person name="Feau N."/>
            <person name="Henrissat B."/>
            <person name="Schoch C.L."/>
            <person name="Horwitz B.A."/>
            <person name="Barry K.W."/>
            <person name="Condon B.J."/>
            <person name="Copeland A.C."/>
            <person name="Dhillon B."/>
            <person name="Glaser F."/>
            <person name="Hesse C.N."/>
            <person name="Kosti I."/>
            <person name="LaButti K."/>
            <person name="Lindquist E.A."/>
            <person name="Lucas S."/>
            <person name="Salamov A.A."/>
            <person name="Bradshaw R.E."/>
            <person name="Ciuffetti L."/>
            <person name="Hamelin R.C."/>
            <person name="Kema G.H.J."/>
            <person name="Lawrence C."/>
            <person name="Scott J.A."/>
            <person name="Spatafora J.W."/>
            <person name="Turgeon B.G."/>
            <person name="de Wit P.J.G.M."/>
            <person name="Zhong S."/>
            <person name="Goodwin S.B."/>
            <person name="Grigoriev I.V."/>
        </authorList>
    </citation>
    <scope>NUCLEOTIDE SEQUENCE [LARGE SCALE GENOMIC DNA]</scope>
    <source>
        <strain evidence="3">NZE10 / CBS 128990</strain>
    </source>
</reference>
<feature type="domain" description="Heterokaryon incompatibility" evidence="1">
    <location>
        <begin position="52"/>
        <end position="195"/>
    </location>
</feature>
<reference evidence="3" key="1">
    <citation type="journal article" date="2012" name="PLoS Genet.">
        <title>The genomes of the fungal plant pathogens Cladosporium fulvum and Dothistroma septosporum reveal adaptation to different hosts and lifestyles but also signatures of common ancestry.</title>
        <authorList>
            <person name="de Wit P.J.G.M."/>
            <person name="van der Burgt A."/>
            <person name="Oekmen B."/>
            <person name="Stergiopoulos I."/>
            <person name="Abd-Elsalam K.A."/>
            <person name="Aerts A.L."/>
            <person name="Bahkali A.H."/>
            <person name="Beenen H.G."/>
            <person name="Chettri P."/>
            <person name="Cox M.P."/>
            <person name="Datema E."/>
            <person name="de Vries R.P."/>
            <person name="Dhillon B."/>
            <person name="Ganley A.R."/>
            <person name="Griffiths S.A."/>
            <person name="Guo Y."/>
            <person name="Hamelin R.C."/>
            <person name="Henrissat B."/>
            <person name="Kabir M.S."/>
            <person name="Jashni M.K."/>
            <person name="Kema G."/>
            <person name="Klaubauf S."/>
            <person name="Lapidus A."/>
            <person name="Levasseur A."/>
            <person name="Lindquist E."/>
            <person name="Mehrabi R."/>
            <person name="Ohm R.A."/>
            <person name="Owen T.J."/>
            <person name="Salamov A."/>
            <person name="Schwelm A."/>
            <person name="Schijlen E."/>
            <person name="Sun H."/>
            <person name="van den Burg H.A."/>
            <person name="van Ham R.C.H.J."/>
            <person name="Zhang S."/>
            <person name="Goodwin S.B."/>
            <person name="Grigoriev I.V."/>
            <person name="Collemare J."/>
            <person name="Bradshaw R.E."/>
        </authorList>
    </citation>
    <scope>NUCLEOTIDE SEQUENCE [LARGE SCALE GENOMIC DNA]</scope>
    <source>
        <strain evidence="3">NZE10 / CBS 128990</strain>
    </source>
</reference>
<dbReference type="Pfam" id="PF06985">
    <property type="entry name" value="HET"/>
    <property type="match status" value="1"/>
</dbReference>
<dbReference type="PANTHER" id="PTHR24148">
    <property type="entry name" value="ANKYRIN REPEAT DOMAIN-CONTAINING PROTEIN 39 HOMOLOG-RELATED"/>
    <property type="match status" value="1"/>
</dbReference>
<dbReference type="OMA" id="HEGERNH"/>
<sequence length="290" mass="33435">MAEARSAPFEYERLEDAAAQVRLLRLLRSESMETEEIHCELTAWPIGQEPRYAAISYTWGVPGIETAIYINHKAFAVRSNCLYVLQQAHVNATTDYLWIDAICINQTDAVEKSAQVAMMGDIYRKAVRTNVNIEHASSPQQLSQTLSIWPRWVSYELQLSSAFTNHPASQLTCLWKAIDALFRRPYFDRLWIIQEVVLSRTAVVLCGDSSINFDAIKEFESNLYRYCQDNQVWPREHIEYNRHETLETISDFARKYKDAGPTGFDLDELTDRTSNFKCSDPRDRIFGVLS</sequence>
<dbReference type="Proteomes" id="UP000016933">
    <property type="component" value="Unassembled WGS sequence"/>
</dbReference>
<keyword evidence="3" id="KW-1185">Reference proteome</keyword>
<evidence type="ECO:0000259" key="1">
    <source>
        <dbReference type="Pfam" id="PF06985"/>
    </source>
</evidence>
<dbReference type="AlphaFoldDB" id="N1PG67"/>
<gene>
    <name evidence="2" type="ORF">DOTSEDRAFT_137891</name>
</gene>
<dbReference type="InterPro" id="IPR010730">
    <property type="entry name" value="HET"/>
</dbReference>
<evidence type="ECO:0000313" key="2">
    <source>
        <dbReference type="EMBL" id="EME40291.1"/>
    </source>
</evidence>
<evidence type="ECO:0000313" key="3">
    <source>
        <dbReference type="Proteomes" id="UP000016933"/>
    </source>
</evidence>
<proteinExistence type="predicted"/>
<dbReference type="EMBL" id="KB446544">
    <property type="protein sequence ID" value="EME40291.1"/>
    <property type="molecule type" value="Genomic_DNA"/>
</dbReference>
<organism evidence="2 3">
    <name type="scientific">Dothistroma septosporum (strain NZE10 / CBS 128990)</name>
    <name type="common">Red band needle blight fungus</name>
    <name type="synonym">Mycosphaerella pini</name>
    <dbReference type="NCBI Taxonomy" id="675120"/>
    <lineage>
        <taxon>Eukaryota</taxon>
        <taxon>Fungi</taxon>
        <taxon>Dikarya</taxon>
        <taxon>Ascomycota</taxon>
        <taxon>Pezizomycotina</taxon>
        <taxon>Dothideomycetes</taxon>
        <taxon>Dothideomycetidae</taxon>
        <taxon>Mycosphaerellales</taxon>
        <taxon>Mycosphaerellaceae</taxon>
        <taxon>Dothistroma</taxon>
    </lineage>
</organism>